<dbReference type="Pfam" id="PF04757">
    <property type="entry name" value="Pex2_Pex12"/>
    <property type="match status" value="1"/>
</dbReference>
<dbReference type="OrthoDB" id="107372at2759"/>
<evidence type="ECO:0000256" key="10">
    <source>
        <dbReference type="ARBA" id="ARBA00022833"/>
    </source>
</evidence>
<keyword evidence="12 18" id="KW-1133">Transmembrane helix</keyword>
<sequence length="350" mass="39992">MAEFAAHLTSAADHGRPSFFEVLAHESLTATLRPALSHFLKFLAEKNPARNGWLFQYSDEIYAVLDLILQNHFLAKTYGSFSENFYGMRRVPLKGSGDPSSGLRKIHHLKSLIFLVLVPYLKLKLDNLFGRWKEATRSDSSPSTSAMIRLQKIFVRVYPFIHMTWEGTFLIYQMRYLFQSINIHSPYMHLAGLKLVYLSPEELSAPSVKDSQDFHLMSLSSKFQHGFKKLLGLIAITLSQGLSVGVFFLQFLEWWYMYGDHQIQVAFSSLPIPSPPSDELEGGVKHLLPEKKSRCPLCQRERTNDTALSTSGFVFCYPCIFTYVKKHKCCPITKYPTSLDQVTKLYPPTD</sequence>
<keyword evidence="5" id="KW-0813">Transport</keyword>
<feature type="domain" description="Pex N-terminal" evidence="19">
    <location>
        <begin position="26"/>
        <end position="256"/>
    </location>
</feature>
<evidence type="ECO:0000256" key="13">
    <source>
        <dbReference type="ARBA" id="ARBA00023136"/>
    </source>
</evidence>
<evidence type="ECO:0000256" key="12">
    <source>
        <dbReference type="ARBA" id="ARBA00022989"/>
    </source>
</evidence>
<keyword evidence="11" id="KW-0653">Protein transport</keyword>
<dbReference type="GO" id="GO:0008270">
    <property type="term" value="F:zinc ion binding"/>
    <property type="evidence" value="ECO:0007669"/>
    <property type="project" value="UniProtKB-KW"/>
</dbReference>
<dbReference type="PIRSF" id="PIRSF038074">
    <property type="entry name" value="Peroxisome_assembly_p12"/>
    <property type="match status" value="1"/>
</dbReference>
<name>A0A9Q1HEG4_HOLLE</name>
<dbReference type="SUPFAM" id="SSF57850">
    <property type="entry name" value="RING/U-box"/>
    <property type="match status" value="1"/>
</dbReference>
<keyword evidence="10" id="KW-0862">Zinc</keyword>
<comment type="caution">
    <text evidence="20">The sequence shown here is derived from an EMBL/GenBank/DDBJ whole genome shotgun (WGS) entry which is preliminary data.</text>
</comment>
<accession>A0A9Q1HEG4</accession>
<dbReference type="GO" id="GO:1990429">
    <property type="term" value="C:peroxisomal importomer complex"/>
    <property type="evidence" value="ECO:0007669"/>
    <property type="project" value="TreeGrafter"/>
</dbReference>
<keyword evidence="21" id="KW-1185">Reference proteome</keyword>
<evidence type="ECO:0000256" key="5">
    <source>
        <dbReference type="ARBA" id="ARBA00022448"/>
    </source>
</evidence>
<feature type="transmembrane region" description="Helical" evidence="18">
    <location>
        <begin position="230"/>
        <end position="252"/>
    </location>
</feature>
<dbReference type="AlphaFoldDB" id="A0A9Q1HEG4"/>
<dbReference type="CDD" id="cd16451">
    <property type="entry name" value="mRING_PEX12"/>
    <property type="match status" value="1"/>
</dbReference>
<comment type="pathway">
    <text evidence="2">Protein modification; protein ubiquitination.</text>
</comment>
<evidence type="ECO:0000256" key="4">
    <source>
        <dbReference type="ARBA" id="ARBA00018980"/>
    </source>
</evidence>
<evidence type="ECO:0000256" key="16">
    <source>
        <dbReference type="ARBA" id="ARBA00045862"/>
    </source>
</evidence>
<organism evidence="20 21">
    <name type="scientific">Holothuria leucospilota</name>
    <name type="common">Black long sea cucumber</name>
    <name type="synonym">Mertensiothuria leucospilota</name>
    <dbReference type="NCBI Taxonomy" id="206669"/>
    <lineage>
        <taxon>Eukaryota</taxon>
        <taxon>Metazoa</taxon>
        <taxon>Echinodermata</taxon>
        <taxon>Eleutherozoa</taxon>
        <taxon>Echinozoa</taxon>
        <taxon>Holothuroidea</taxon>
        <taxon>Aspidochirotacea</taxon>
        <taxon>Aspidochirotida</taxon>
        <taxon>Holothuriidae</taxon>
        <taxon>Holothuria</taxon>
    </lineage>
</organism>
<dbReference type="GO" id="GO:0004842">
    <property type="term" value="F:ubiquitin-protein transferase activity"/>
    <property type="evidence" value="ECO:0007669"/>
    <property type="project" value="TreeGrafter"/>
</dbReference>
<evidence type="ECO:0000256" key="1">
    <source>
        <dbReference type="ARBA" id="ARBA00004585"/>
    </source>
</evidence>
<proteinExistence type="inferred from homology"/>
<keyword evidence="7" id="KW-0479">Metal-binding</keyword>
<evidence type="ECO:0000256" key="11">
    <source>
        <dbReference type="ARBA" id="ARBA00022927"/>
    </source>
</evidence>
<evidence type="ECO:0000256" key="15">
    <source>
        <dbReference type="ARBA" id="ARBA00029692"/>
    </source>
</evidence>
<dbReference type="EMBL" id="JAIZAY010000004">
    <property type="protein sequence ID" value="KAJ8042975.1"/>
    <property type="molecule type" value="Genomic_DNA"/>
</dbReference>
<dbReference type="GO" id="GO:0006513">
    <property type="term" value="P:protein monoubiquitination"/>
    <property type="evidence" value="ECO:0007669"/>
    <property type="project" value="TreeGrafter"/>
</dbReference>
<dbReference type="GO" id="GO:0016558">
    <property type="term" value="P:protein import into peroxisome matrix"/>
    <property type="evidence" value="ECO:0007669"/>
    <property type="project" value="UniProtKB-UniRule"/>
</dbReference>
<protein>
    <recommendedName>
        <fullName evidence="4 17">Peroxisome assembly protein 12</fullName>
    </recommendedName>
    <alternativeName>
        <fullName evidence="15 17">Peroxin-12</fullName>
    </alternativeName>
</protein>
<evidence type="ECO:0000256" key="18">
    <source>
        <dbReference type="SAM" id="Phobius"/>
    </source>
</evidence>
<evidence type="ECO:0000256" key="6">
    <source>
        <dbReference type="ARBA" id="ARBA00022692"/>
    </source>
</evidence>
<comment type="similarity">
    <text evidence="3 17">Belongs to the pex2/pex10/pex12 family.</text>
</comment>
<dbReference type="FunFam" id="3.30.40.10:FF:000357">
    <property type="entry name" value="Peroxisome biogenesis protein 12"/>
    <property type="match status" value="1"/>
</dbReference>
<dbReference type="InterPro" id="IPR006845">
    <property type="entry name" value="Pex_N"/>
</dbReference>
<evidence type="ECO:0000259" key="19">
    <source>
        <dbReference type="Pfam" id="PF04757"/>
    </source>
</evidence>
<evidence type="ECO:0000256" key="9">
    <source>
        <dbReference type="ARBA" id="ARBA00022786"/>
    </source>
</evidence>
<evidence type="ECO:0000313" key="21">
    <source>
        <dbReference type="Proteomes" id="UP001152320"/>
    </source>
</evidence>
<evidence type="ECO:0000256" key="14">
    <source>
        <dbReference type="ARBA" id="ARBA00023140"/>
    </source>
</evidence>
<evidence type="ECO:0000313" key="20">
    <source>
        <dbReference type="EMBL" id="KAJ8042975.1"/>
    </source>
</evidence>
<dbReference type="PANTHER" id="PTHR12888">
    <property type="entry name" value="PEROXISOME ASSEMBLY PROTEIN 12 PEROXIN-12"/>
    <property type="match status" value="1"/>
</dbReference>
<keyword evidence="6 18" id="KW-0812">Transmembrane</keyword>
<dbReference type="InterPro" id="IPR017375">
    <property type="entry name" value="PEX12"/>
</dbReference>
<dbReference type="GO" id="GO:0005778">
    <property type="term" value="C:peroxisomal membrane"/>
    <property type="evidence" value="ECO:0007669"/>
    <property type="project" value="UniProtKB-SubCell"/>
</dbReference>
<keyword evidence="8" id="KW-0863">Zinc-finger</keyword>
<evidence type="ECO:0000256" key="3">
    <source>
        <dbReference type="ARBA" id="ARBA00008704"/>
    </source>
</evidence>
<evidence type="ECO:0000256" key="17">
    <source>
        <dbReference type="PIRNR" id="PIRNR038074"/>
    </source>
</evidence>
<comment type="subcellular location">
    <subcellularLocation>
        <location evidence="1">Peroxisome membrane</location>
        <topology evidence="1">Multi-pass membrane protein</topology>
    </subcellularLocation>
</comment>
<dbReference type="InterPro" id="IPR013083">
    <property type="entry name" value="Znf_RING/FYVE/PHD"/>
</dbReference>
<dbReference type="Proteomes" id="UP001152320">
    <property type="component" value="Chromosome 4"/>
</dbReference>
<keyword evidence="13 17" id="KW-0472">Membrane</keyword>
<reference evidence="20" key="1">
    <citation type="submission" date="2021-10" db="EMBL/GenBank/DDBJ databases">
        <title>Tropical sea cucumber genome reveals ecological adaptation and Cuvierian tubules defense mechanism.</title>
        <authorList>
            <person name="Chen T."/>
        </authorList>
    </citation>
    <scope>NUCLEOTIDE SEQUENCE</scope>
    <source>
        <strain evidence="20">Nanhai2018</strain>
        <tissue evidence="20">Muscle</tissue>
    </source>
</reference>
<keyword evidence="14 17" id="KW-0576">Peroxisome</keyword>
<comment type="function">
    <text evidence="16">Component of a retrotranslocation channel required for peroxisome organization by mediating export of the PEX5 receptor from peroxisomes to the cytosol, thereby promoting PEX5 recycling. The retrotranslocation channel is composed of PEX2, PEX10 and PEX12; each subunit contributing transmembrane segments that coassemble into an open channel that specifically allows the passage of PEX5 through the peroxisomal membrane. PEX12 also regulates PEX5 recycling by activating the E3 ubiquitin-protein ligase activity of PEX10. When PEX5 recycling is compromised, PEX12 stimulates PEX10-mediated polyubiquitination of PEX5, leading to its subsequent degradation.</text>
</comment>
<evidence type="ECO:0000256" key="2">
    <source>
        <dbReference type="ARBA" id="ARBA00004906"/>
    </source>
</evidence>
<dbReference type="Gene3D" id="3.30.40.10">
    <property type="entry name" value="Zinc/RING finger domain, C3HC4 (zinc finger)"/>
    <property type="match status" value="1"/>
</dbReference>
<gene>
    <name evidence="20" type="ORF">HOLleu_09877</name>
</gene>
<keyword evidence="9" id="KW-0833">Ubl conjugation pathway</keyword>
<evidence type="ECO:0000256" key="8">
    <source>
        <dbReference type="ARBA" id="ARBA00022771"/>
    </source>
</evidence>
<dbReference type="PANTHER" id="PTHR12888:SF0">
    <property type="entry name" value="PEROXISOME ASSEMBLY PROTEIN 12"/>
    <property type="match status" value="1"/>
</dbReference>
<evidence type="ECO:0000256" key="7">
    <source>
        <dbReference type="ARBA" id="ARBA00022723"/>
    </source>
</evidence>